<evidence type="ECO:0000313" key="21">
    <source>
        <dbReference type="EMBL" id="RYR65805.1"/>
    </source>
</evidence>
<dbReference type="PIRSF" id="PIRSF000641">
    <property type="entry name" value="SRK"/>
    <property type="match status" value="1"/>
</dbReference>
<dbReference type="PROSITE" id="PS50026">
    <property type="entry name" value="EGF_3"/>
    <property type="match status" value="1"/>
</dbReference>
<keyword evidence="22" id="KW-1185">Reference proteome</keyword>
<comment type="subcellular location">
    <subcellularLocation>
        <location evidence="1">Cell membrane</location>
        <topology evidence="1">Single-pass type I membrane protein</topology>
    </subcellularLocation>
</comment>
<dbReference type="AlphaFoldDB" id="A0A445DRJ0"/>
<dbReference type="FunFam" id="3.30.200.20:FF:000195">
    <property type="entry name" value="G-type lectin S-receptor-like serine/threonine-protein kinase"/>
    <property type="match status" value="1"/>
</dbReference>
<dbReference type="GO" id="GO:0106310">
    <property type="term" value="F:protein serine kinase activity"/>
    <property type="evidence" value="ECO:0007669"/>
    <property type="project" value="RHEA"/>
</dbReference>
<comment type="caution">
    <text evidence="21">The sequence shown here is derived from an EMBL/GenBank/DDBJ whole genome shotgun (WGS) entry which is preliminary data.</text>
</comment>
<keyword evidence="6 13" id="KW-0547">Nucleotide-binding</keyword>
<dbReference type="Gene3D" id="2.90.10.10">
    <property type="entry name" value="Bulb-type lectin domain"/>
    <property type="match status" value="1"/>
</dbReference>
<dbReference type="PANTHER" id="PTHR27002">
    <property type="entry name" value="RECEPTOR-LIKE SERINE/THREONINE-PROTEIN KINASE SD1-8"/>
    <property type="match status" value="1"/>
</dbReference>
<dbReference type="Pfam" id="PF08276">
    <property type="entry name" value="PAN_2"/>
    <property type="match status" value="1"/>
</dbReference>
<dbReference type="InterPro" id="IPR024171">
    <property type="entry name" value="SRK-like_kinase"/>
</dbReference>
<dbReference type="InterPro" id="IPR017441">
    <property type="entry name" value="Protein_kinase_ATP_BS"/>
</dbReference>
<dbReference type="Gene3D" id="1.10.510.10">
    <property type="entry name" value="Transferase(Phosphotransferase) domain 1"/>
    <property type="match status" value="1"/>
</dbReference>
<dbReference type="InterPro" id="IPR008271">
    <property type="entry name" value="Ser/Thr_kinase_AS"/>
</dbReference>
<dbReference type="InterPro" id="IPR000742">
    <property type="entry name" value="EGF"/>
</dbReference>
<dbReference type="GO" id="GO:0005886">
    <property type="term" value="C:plasma membrane"/>
    <property type="evidence" value="ECO:0007669"/>
    <property type="project" value="UniProtKB-SubCell"/>
</dbReference>
<comment type="similarity">
    <text evidence="13">Belongs to the protein kinase superfamily. Ser/Thr protein kinase family.</text>
</comment>
<dbReference type="InterPro" id="IPR001480">
    <property type="entry name" value="Bulb-type_lectin_dom"/>
</dbReference>
<dbReference type="InterPro" id="IPR011009">
    <property type="entry name" value="Kinase-like_dom_sf"/>
</dbReference>
<feature type="domain" description="EGF-like" evidence="18">
    <location>
        <begin position="300"/>
        <end position="337"/>
    </location>
</feature>
<accession>A0A445DRJ0</accession>
<dbReference type="EMBL" id="SDMP01000003">
    <property type="protein sequence ID" value="RYR65805.1"/>
    <property type="molecule type" value="Genomic_DNA"/>
</dbReference>
<dbReference type="OrthoDB" id="1933550at2759"/>
<dbReference type="Pfam" id="PF00954">
    <property type="entry name" value="S_locus_glycop"/>
    <property type="match status" value="1"/>
</dbReference>
<dbReference type="FunFam" id="2.90.10.10:FF:000029">
    <property type="entry name" value="G-type lectin S-receptor-like serine/threonine-protein kinase"/>
    <property type="match status" value="1"/>
</dbReference>
<evidence type="ECO:0000256" key="1">
    <source>
        <dbReference type="ARBA" id="ARBA00004251"/>
    </source>
</evidence>
<dbReference type="PROSITE" id="PS00107">
    <property type="entry name" value="PROTEIN_KINASE_ATP"/>
    <property type="match status" value="1"/>
</dbReference>
<dbReference type="CDD" id="cd01098">
    <property type="entry name" value="PAN_AP_plant"/>
    <property type="match status" value="1"/>
</dbReference>
<evidence type="ECO:0000256" key="10">
    <source>
        <dbReference type="ARBA" id="ARBA00023180"/>
    </source>
</evidence>
<evidence type="ECO:0000256" key="14">
    <source>
        <dbReference type="PROSITE-ProRule" id="PRU00076"/>
    </source>
</evidence>
<keyword evidence="7 13" id="KW-0418">Kinase</keyword>
<dbReference type="PROSITE" id="PS50011">
    <property type="entry name" value="PROTEIN_KINASE_DOM"/>
    <property type="match status" value="1"/>
</dbReference>
<proteinExistence type="inferred from homology"/>
<dbReference type="SUPFAM" id="SSF56112">
    <property type="entry name" value="Protein kinase-like (PK-like)"/>
    <property type="match status" value="1"/>
</dbReference>
<organism evidence="21 22">
    <name type="scientific">Arachis hypogaea</name>
    <name type="common">Peanut</name>
    <dbReference type="NCBI Taxonomy" id="3818"/>
    <lineage>
        <taxon>Eukaryota</taxon>
        <taxon>Viridiplantae</taxon>
        <taxon>Streptophyta</taxon>
        <taxon>Embryophyta</taxon>
        <taxon>Tracheophyta</taxon>
        <taxon>Spermatophyta</taxon>
        <taxon>Magnoliopsida</taxon>
        <taxon>eudicotyledons</taxon>
        <taxon>Gunneridae</taxon>
        <taxon>Pentapetalae</taxon>
        <taxon>rosids</taxon>
        <taxon>fabids</taxon>
        <taxon>Fabales</taxon>
        <taxon>Fabaceae</taxon>
        <taxon>Papilionoideae</taxon>
        <taxon>50 kb inversion clade</taxon>
        <taxon>dalbergioids sensu lato</taxon>
        <taxon>Dalbergieae</taxon>
        <taxon>Pterocarpus clade</taxon>
        <taxon>Arachis</taxon>
    </lineage>
</organism>
<evidence type="ECO:0000256" key="6">
    <source>
        <dbReference type="ARBA" id="ARBA00022741"/>
    </source>
</evidence>
<dbReference type="InterPro" id="IPR036426">
    <property type="entry name" value="Bulb-type_lectin_dom_sf"/>
</dbReference>
<dbReference type="CDD" id="cd00028">
    <property type="entry name" value="B_lectin"/>
    <property type="match status" value="1"/>
</dbReference>
<feature type="binding site" evidence="15">
    <location>
        <position position="563"/>
    </location>
    <ligand>
        <name>ATP</name>
        <dbReference type="ChEBI" id="CHEBI:30616"/>
    </ligand>
</feature>
<dbReference type="Proteomes" id="UP000289738">
    <property type="component" value="Chromosome A03"/>
</dbReference>
<protein>
    <recommendedName>
        <fullName evidence="13">Receptor-like serine/threonine-protein kinase</fullName>
        <ecNumber evidence="13">2.7.11.1</ecNumber>
    </recommendedName>
</protein>
<evidence type="ECO:0000256" key="13">
    <source>
        <dbReference type="PIRNR" id="PIRNR000641"/>
    </source>
</evidence>
<dbReference type="FunFam" id="1.10.510.10:FF:000060">
    <property type="entry name" value="G-type lectin S-receptor-like serine/threonine-protein kinase"/>
    <property type="match status" value="1"/>
</dbReference>
<dbReference type="PROSITE" id="PS50948">
    <property type="entry name" value="PAN"/>
    <property type="match status" value="1"/>
</dbReference>
<keyword evidence="2" id="KW-1003">Cell membrane</keyword>
<comment type="catalytic activity">
    <reaction evidence="11 13">
        <text>L-threonyl-[protein] + ATP = O-phospho-L-threonyl-[protein] + ADP + H(+)</text>
        <dbReference type="Rhea" id="RHEA:46608"/>
        <dbReference type="Rhea" id="RHEA-COMP:11060"/>
        <dbReference type="Rhea" id="RHEA-COMP:11605"/>
        <dbReference type="ChEBI" id="CHEBI:15378"/>
        <dbReference type="ChEBI" id="CHEBI:30013"/>
        <dbReference type="ChEBI" id="CHEBI:30616"/>
        <dbReference type="ChEBI" id="CHEBI:61977"/>
        <dbReference type="ChEBI" id="CHEBI:456216"/>
        <dbReference type="EC" id="2.7.11.1"/>
    </reaction>
</comment>
<dbReference type="GO" id="GO:0005524">
    <property type="term" value="F:ATP binding"/>
    <property type="evidence" value="ECO:0007669"/>
    <property type="project" value="UniProtKB-UniRule"/>
</dbReference>
<dbReference type="SUPFAM" id="SSF51110">
    <property type="entry name" value="alpha-D-mannose-specific plant lectins"/>
    <property type="match status" value="1"/>
</dbReference>
<evidence type="ECO:0000259" key="17">
    <source>
        <dbReference type="PROSITE" id="PS50011"/>
    </source>
</evidence>
<dbReference type="InterPro" id="IPR000719">
    <property type="entry name" value="Prot_kinase_dom"/>
</dbReference>
<sequence>MGFLGISFQSRQTLNSNIIIMNPFFLLSLLLYLPCCNSLHTITQNQPLKDGDVLVSQGRATFALGFFSPQNSQTRYLGIWFNNISQQTVVWVANRDTPLNTTSGLLSINNHGNLVLHDRNPLWSSNLSLPSISTNASAKLLDTGNLVLTINNNNSDQVLWQSFDYPGNTYLPYMKLGFDRKTGLNRFLTSWKSRNDPGTGNATYRMDRTGLLPQLFLYTNNAPLMRVGPWTGLRLSGAAEMTQDFIFSFFFIDDSNEVSSIYRVNDPNLLSISVLEETGYLRRLVWQAHEGKWFELWNGPREECDHYRRCGSNSICNPYHEETFLCECLPGFEPKSEREWYLKDGSSGCVRKANVSTCRSGEGFVELALVKAPDTSKASVDLGLSMEECRDTCLRDCSCAAYTSANQSSNTGCITWHGDMEDTRKFSQVGQTLFLRVDALELAKYSKHYNDHASLGKKKMALILALSISFFMFLVVTILVYFFKVRKQVGRRRNHKHSSFRIHVEENLQNFDNTKDSDLPLLFDLISITSATHNFSPTNKLGQGGFGSVYKGCLIDGREIAVKRLSKNSGQGTEEFKNEVTLLVKLQHRNLVRLLGCCFEKEERMLIYEYLPNKSLDFFIFVTKKKLKFNGSFSDETQRSLLNWGQRFEIIFGIARGILYLHQDSRLKIIHRDLKASNVLLDAAMNPKISDFGMAKIFGEDQIQARTRRVVGTYGYMSPEYAMEGQYSTKSDVFSFGVLLLEIVAGKRNTDHDQGRSSRNLIGYVWILWTEGKALDLVDSSLGQSYPSATVLRCIQVGLLCVQENVNNRPSMLEVIVMLGNEAPIRQPQKPAFLFSNNRELVQEPSSIVEDGSSSVNEITTSTIFGR</sequence>
<dbReference type="CDD" id="cd00054">
    <property type="entry name" value="EGF_CA"/>
    <property type="match status" value="1"/>
</dbReference>
<keyword evidence="5" id="KW-0732">Signal</keyword>
<evidence type="ECO:0000313" key="22">
    <source>
        <dbReference type="Proteomes" id="UP000289738"/>
    </source>
</evidence>
<dbReference type="SMART" id="SM00220">
    <property type="entry name" value="S_TKc"/>
    <property type="match status" value="1"/>
</dbReference>
<dbReference type="Pfam" id="PF07714">
    <property type="entry name" value="PK_Tyr_Ser-Thr"/>
    <property type="match status" value="1"/>
</dbReference>
<keyword evidence="8 13" id="KW-0067">ATP-binding</keyword>
<keyword evidence="3 13" id="KW-0723">Serine/threonine-protein kinase</keyword>
<reference evidence="21 22" key="1">
    <citation type="submission" date="2019-01" db="EMBL/GenBank/DDBJ databases">
        <title>Sequencing of cultivated peanut Arachis hypogaea provides insights into genome evolution and oil improvement.</title>
        <authorList>
            <person name="Chen X."/>
        </authorList>
    </citation>
    <scope>NUCLEOTIDE SEQUENCE [LARGE SCALE GENOMIC DNA]</scope>
    <source>
        <strain evidence="22">cv. Fuhuasheng</strain>
        <tissue evidence="21">Leaves</tissue>
    </source>
</reference>
<evidence type="ECO:0000256" key="12">
    <source>
        <dbReference type="ARBA" id="ARBA00048679"/>
    </source>
</evidence>
<dbReference type="InterPro" id="IPR001245">
    <property type="entry name" value="Ser-Thr/Tyr_kinase_cat_dom"/>
</dbReference>
<feature type="domain" description="Protein kinase" evidence="17">
    <location>
        <begin position="535"/>
        <end position="833"/>
    </location>
</feature>
<dbReference type="Gene3D" id="3.30.200.20">
    <property type="entry name" value="Phosphorylase Kinase, domain 1"/>
    <property type="match status" value="1"/>
</dbReference>
<evidence type="ECO:0000256" key="9">
    <source>
        <dbReference type="ARBA" id="ARBA00023157"/>
    </source>
</evidence>
<name>A0A445DRJ0_ARAHY</name>
<keyword evidence="9" id="KW-1015">Disulfide bond</keyword>
<dbReference type="GO" id="GO:0004674">
    <property type="term" value="F:protein serine/threonine kinase activity"/>
    <property type="evidence" value="ECO:0007669"/>
    <property type="project" value="UniProtKB-KW"/>
</dbReference>
<dbReference type="Pfam" id="PF01453">
    <property type="entry name" value="B_lectin"/>
    <property type="match status" value="1"/>
</dbReference>
<evidence type="ECO:0000256" key="7">
    <source>
        <dbReference type="ARBA" id="ARBA00022777"/>
    </source>
</evidence>
<dbReference type="SMART" id="SM00473">
    <property type="entry name" value="PAN_AP"/>
    <property type="match status" value="1"/>
</dbReference>
<evidence type="ECO:0000256" key="5">
    <source>
        <dbReference type="ARBA" id="ARBA00022729"/>
    </source>
</evidence>
<keyword evidence="16" id="KW-0472">Membrane</keyword>
<evidence type="ECO:0000256" key="16">
    <source>
        <dbReference type="SAM" id="Phobius"/>
    </source>
</evidence>
<evidence type="ECO:0000256" key="8">
    <source>
        <dbReference type="ARBA" id="ARBA00022840"/>
    </source>
</evidence>
<evidence type="ECO:0000256" key="11">
    <source>
        <dbReference type="ARBA" id="ARBA00047899"/>
    </source>
</evidence>
<keyword evidence="16" id="KW-1133">Transmembrane helix</keyword>
<keyword evidence="10" id="KW-0325">Glycoprotein</keyword>
<evidence type="ECO:0000259" key="19">
    <source>
        <dbReference type="PROSITE" id="PS50927"/>
    </source>
</evidence>
<dbReference type="InterPro" id="IPR003609">
    <property type="entry name" value="Pan_app"/>
</dbReference>
<evidence type="ECO:0000256" key="2">
    <source>
        <dbReference type="ARBA" id="ARBA00022475"/>
    </source>
</evidence>
<dbReference type="PANTHER" id="PTHR27002:SF981">
    <property type="entry name" value="NON-SPECIFIC SERINE_THREONINE PROTEIN KINASE"/>
    <property type="match status" value="1"/>
</dbReference>
<evidence type="ECO:0000256" key="4">
    <source>
        <dbReference type="ARBA" id="ARBA00022679"/>
    </source>
</evidence>
<comment type="caution">
    <text evidence="14">Lacks conserved residue(s) required for the propagation of feature annotation.</text>
</comment>
<dbReference type="STRING" id="3818.A0A445DRJ0"/>
<evidence type="ECO:0000256" key="15">
    <source>
        <dbReference type="PROSITE-ProRule" id="PRU10141"/>
    </source>
</evidence>
<evidence type="ECO:0000259" key="18">
    <source>
        <dbReference type="PROSITE" id="PS50026"/>
    </source>
</evidence>
<dbReference type="PROSITE" id="PS50927">
    <property type="entry name" value="BULB_LECTIN"/>
    <property type="match status" value="1"/>
</dbReference>
<gene>
    <name evidence="21" type="ORF">Ahy_A03g011725</name>
</gene>
<dbReference type="SMART" id="SM00108">
    <property type="entry name" value="B_lectin"/>
    <property type="match status" value="1"/>
</dbReference>
<dbReference type="GO" id="GO:0048544">
    <property type="term" value="P:recognition of pollen"/>
    <property type="evidence" value="ECO:0007669"/>
    <property type="project" value="InterPro"/>
</dbReference>
<feature type="domain" description="Apple" evidence="20">
    <location>
        <begin position="358"/>
        <end position="439"/>
    </location>
</feature>
<comment type="catalytic activity">
    <reaction evidence="12 13">
        <text>L-seryl-[protein] + ATP = O-phospho-L-seryl-[protein] + ADP + H(+)</text>
        <dbReference type="Rhea" id="RHEA:17989"/>
        <dbReference type="Rhea" id="RHEA-COMP:9863"/>
        <dbReference type="Rhea" id="RHEA-COMP:11604"/>
        <dbReference type="ChEBI" id="CHEBI:15378"/>
        <dbReference type="ChEBI" id="CHEBI:29999"/>
        <dbReference type="ChEBI" id="CHEBI:30616"/>
        <dbReference type="ChEBI" id="CHEBI:83421"/>
        <dbReference type="ChEBI" id="CHEBI:456216"/>
        <dbReference type="EC" id="2.7.11.1"/>
    </reaction>
</comment>
<dbReference type="CDD" id="cd14066">
    <property type="entry name" value="STKc_IRAK"/>
    <property type="match status" value="1"/>
</dbReference>
<dbReference type="EC" id="2.7.11.1" evidence="13"/>
<dbReference type="InterPro" id="IPR000858">
    <property type="entry name" value="S_locus_glycoprot_dom"/>
</dbReference>
<keyword evidence="4 13" id="KW-0808">Transferase</keyword>
<evidence type="ECO:0000256" key="3">
    <source>
        <dbReference type="ARBA" id="ARBA00022527"/>
    </source>
</evidence>
<evidence type="ECO:0000259" key="20">
    <source>
        <dbReference type="PROSITE" id="PS50948"/>
    </source>
</evidence>
<dbReference type="PROSITE" id="PS00108">
    <property type="entry name" value="PROTEIN_KINASE_ST"/>
    <property type="match status" value="1"/>
</dbReference>
<feature type="transmembrane region" description="Helical" evidence="16">
    <location>
        <begin position="460"/>
        <end position="483"/>
    </location>
</feature>
<keyword evidence="14" id="KW-0245">EGF-like domain</keyword>
<feature type="domain" description="Bulb-type lectin" evidence="19">
    <location>
        <begin position="39"/>
        <end position="161"/>
    </location>
</feature>
<keyword evidence="16" id="KW-0812">Transmembrane</keyword>